<evidence type="ECO:0000313" key="2">
    <source>
        <dbReference type="Proteomes" id="UP001333110"/>
    </source>
</evidence>
<proteinExistence type="predicted"/>
<gene>
    <name evidence="1" type="ORF">QYF61_009113</name>
</gene>
<comment type="caution">
    <text evidence="1">The sequence shown here is derived from an EMBL/GenBank/DDBJ whole genome shotgun (WGS) entry which is preliminary data.</text>
</comment>
<sequence length="126" mass="14725">MGQKYVTFEKRLRNLSLFSLAKQQLSGDLIAAHSSLNGNCTDGRTKFLLVLADGTVNDTVTEVVSIWGQKLELLQRCREEFRLDIRKFYFTERVVKHWNRLPREVVESPSLEVFKRHLDEVLRDMV</sequence>
<keyword evidence="2" id="KW-1185">Reference proteome</keyword>
<dbReference type="Proteomes" id="UP001333110">
    <property type="component" value="Unassembled WGS sequence"/>
</dbReference>
<dbReference type="AlphaFoldDB" id="A0AAN7NL64"/>
<reference evidence="1 2" key="1">
    <citation type="journal article" date="2023" name="J. Hered.">
        <title>Chromosome-level genome of the wood stork (Mycteria americana) provides insight into avian chromosome evolution.</title>
        <authorList>
            <person name="Flamio R. Jr."/>
            <person name="Ramstad K.M."/>
        </authorList>
    </citation>
    <scope>NUCLEOTIDE SEQUENCE [LARGE SCALE GENOMIC DNA]</scope>
    <source>
        <strain evidence="1">JAX WOST 10</strain>
    </source>
</reference>
<dbReference type="EMBL" id="JAUNZN010000007">
    <property type="protein sequence ID" value="KAK4818242.1"/>
    <property type="molecule type" value="Genomic_DNA"/>
</dbReference>
<accession>A0AAN7NL64</accession>
<name>A0AAN7NL64_MYCAM</name>
<evidence type="ECO:0000313" key="1">
    <source>
        <dbReference type="EMBL" id="KAK4818242.1"/>
    </source>
</evidence>
<organism evidence="1 2">
    <name type="scientific">Mycteria americana</name>
    <name type="common">Wood stork</name>
    <dbReference type="NCBI Taxonomy" id="33587"/>
    <lineage>
        <taxon>Eukaryota</taxon>
        <taxon>Metazoa</taxon>
        <taxon>Chordata</taxon>
        <taxon>Craniata</taxon>
        <taxon>Vertebrata</taxon>
        <taxon>Euteleostomi</taxon>
        <taxon>Archelosauria</taxon>
        <taxon>Archosauria</taxon>
        <taxon>Dinosauria</taxon>
        <taxon>Saurischia</taxon>
        <taxon>Theropoda</taxon>
        <taxon>Coelurosauria</taxon>
        <taxon>Aves</taxon>
        <taxon>Neognathae</taxon>
        <taxon>Neoaves</taxon>
        <taxon>Aequornithes</taxon>
        <taxon>Ciconiiformes</taxon>
        <taxon>Ciconiidae</taxon>
        <taxon>Mycteria</taxon>
    </lineage>
</organism>
<protein>
    <submittedName>
        <fullName evidence="1">Uncharacterized protein</fullName>
    </submittedName>
</protein>